<keyword evidence="5 6" id="KW-0472">Membrane</keyword>
<organism evidence="8 9">
    <name type="scientific">Roseospira visakhapatnamensis</name>
    <dbReference type="NCBI Taxonomy" id="390880"/>
    <lineage>
        <taxon>Bacteria</taxon>
        <taxon>Pseudomonadati</taxon>
        <taxon>Pseudomonadota</taxon>
        <taxon>Alphaproteobacteria</taxon>
        <taxon>Rhodospirillales</taxon>
        <taxon>Rhodospirillaceae</taxon>
        <taxon>Roseospira</taxon>
    </lineage>
</organism>
<feature type="domain" description="EamA" evidence="7">
    <location>
        <begin position="141"/>
        <end position="276"/>
    </location>
</feature>
<dbReference type="Proteomes" id="UP000554286">
    <property type="component" value="Unassembled WGS sequence"/>
</dbReference>
<feature type="domain" description="EamA" evidence="7">
    <location>
        <begin position="2"/>
        <end position="130"/>
    </location>
</feature>
<dbReference type="Pfam" id="PF00892">
    <property type="entry name" value="EamA"/>
    <property type="match status" value="2"/>
</dbReference>
<dbReference type="RefSeq" id="WP_184046598.1">
    <property type="nucleotide sequence ID" value="NZ_JACIGK010000025.1"/>
</dbReference>
<evidence type="ECO:0000256" key="3">
    <source>
        <dbReference type="ARBA" id="ARBA00022692"/>
    </source>
</evidence>
<feature type="transmembrane region" description="Helical" evidence="6">
    <location>
        <begin position="201"/>
        <end position="225"/>
    </location>
</feature>
<dbReference type="InterPro" id="IPR037185">
    <property type="entry name" value="EmrE-like"/>
</dbReference>
<evidence type="ECO:0000259" key="7">
    <source>
        <dbReference type="Pfam" id="PF00892"/>
    </source>
</evidence>
<feature type="transmembrane region" description="Helical" evidence="6">
    <location>
        <begin position="259"/>
        <end position="276"/>
    </location>
</feature>
<sequence length="301" mass="32780">MGLVFSLLWASAFVVGKVALQYTDPMTLLSARFLIAGITMVFASWVRGGTRPFTTPRLWRDGLVLGLLNNALYLGLSFWGLRTISPEATILIVSLAPFITSALAMLLGAPHTVLHFIGMGVGFLGVYVVLSARMLGGEDHVGMFFVLVATLAFSFGTLWYRRSATHHDAVTLNGVQNVIAGLMLAPFVQDFVGLVSAFESVPFVISFLHLVLGVSILDFLIWLALLRRIEAGQAASFHLLNPIFGIALSWLLIGSDIHLSDLAGAILVLAGLALIMRASRVNRPTRSGRWRLPLHRRNKTS</sequence>
<dbReference type="AlphaFoldDB" id="A0A7W6REY8"/>
<dbReference type="InterPro" id="IPR050638">
    <property type="entry name" value="AA-Vitamin_Transporters"/>
</dbReference>
<evidence type="ECO:0000256" key="6">
    <source>
        <dbReference type="SAM" id="Phobius"/>
    </source>
</evidence>
<proteinExistence type="inferred from homology"/>
<dbReference type="PANTHER" id="PTHR32322">
    <property type="entry name" value="INNER MEMBRANE TRANSPORTER"/>
    <property type="match status" value="1"/>
</dbReference>
<feature type="transmembrane region" description="Helical" evidence="6">
    <location>
        <begin position="172"/>
        <end position="189"/>
    </location>
</feature>
<protein>
    <submittedName>
        <fullName evidence="8">Drug/metabolite transporter (DMT)-like permease</fullName>
    </submittedName>
</protein>
<comment type="caution">
    <text evidence="8">The sequence shown here is derived from an EMBL/GenBank/DDBJ whole genome shotgun (WGS) entry which is preliminary data.</text>
</comment>
<evidence type="ECO:0000256" key="4">
    <source>
        <dbReference type="ARBA" id="ARBA00022989"/>
    </source>
</evidence>
<dbReference type="EMBL" id="JACIGK010000025">
    <property type="protein sequence ID" value="MBB4267311.1"/>
    <property type="molecule type" value="Genomic_DNA"/>
</dbReference>
<accession>A0A7W6REY8</accession>
<feature type="transmembrane region" description="Helical" evidence="6">
    <location>
        <begin position="58"/>
        <end position="76"/>
    </location>
</feature>
<reference evidence="8 9" key="1">
    <citation type="submission" date="2020-08" db="EMBL/GenBank/DDBJ databases">
        <title>Genome sequencing of Purple Non-Sulfur Bacteria from various extreme environments.</title>
        <authorList>
            <person name="Mayer M."/>
        </authorList>
    </citation>
    <scope>NUCLEOTIDE SEQUENCE [LARGE SCALE GENOMIC DNA]</scope>
    <source>
        <strain evidence="8 9">JA131</strain>
    </source>
</reference>
<evidence type="ECO:0000313" key="8">
    <source>
        <dbReference type="EMBL" id="MBB4267311.1"/>
    </source>
</evidence>
<feature type="transmembrane region" description="Helical" evidence="6">
    <location>
        <begin position="116"/>
        <end position="135"/>
    </location>
</feature>
<dbReference type="GO" id="GO:0016020">
    <property type="term" value="C:membrane"/>
    <property type="evidence" value="ECO:0007669"/>
    <property type="project" value="UniProtKB-SubCell"/>
</dbReference>
<keyword evidence="9" id="KW-1185">Reference proteome</keyword>
<keyword evidence="4 6" id="KW-1133">Transmembrane helix</keyword>
<feature type="transmembrane region" description="Helical" evidence="6">
    <location>
        <begin position="237"/>
        <end position="253"/>
    </location>
</feature>
<dbReference type="SUPFAM" id="SSF103481">
    <property type="entry name" value="Multidrug resistance efflux transporter EmrE"/>
    <property type="match status" value="2"/>
</dbReference>
<gene>
    <name evidence="8" type="ORF">GGD89_002952</name>
</gene>
<evidence type="ECO:0000313" key="9">
    <source>
        <dbReference type="Proteomes" id="UP000554286"/>
    </source>
</evidence>
<feature type="transmembrane region" description="Helical" evidence="6">
    <location>
        <begin position="29"/>
        <end position="46"/>
    </location>
</feature>
<evidence type="ECO:0000256" key="2">
    <source>
        <dbReference type="ARBA" id="ARBA00007362"/>
    </source>
</evidence>
<name>A0A7W6REY8_9PROT</name>
<evidence type="ECO:0000256" key="1">
    <source>
        <dbReference type="ARBA" id="ARBA00004141"/>
    </source>
</evidence>
<feature type="transmembrane region" description="Helical" evidence="6">
    <location>
        <begin position="141"/>
        <end position="160"/>
    </location>
</feature>
<comment type="similarity">
    <text evidence="2">Belongs to the EamA transporter family.</text>
</comment>
<evidence type="ECO:0000256" key="5">
    <source>
        <dbReference type="ARBA" id="ARBA00023136"/>
    </source>
</evidence>
<keyword evidence="3 6" id="KW-0812">Transmembrane</keyword>
<feature type="transmembrane region" description="Helical" evidence="6">
    <location>
        <begin position="88"/>
        <end position="109"/>
    </location>
</feature>
<comment type="subcellular location">
    <subcellularLocation>
        <location evidence="1">Membrane</location>
        <topology evidence="1">Multi-pass membrane protein</topology>
    </subcellularLocation>
</comment>
<dbReference type="InterPro" id="IPR000620">
    <property type="entry name" value="EamA_dom"/>
</dbReference>
<dbReference type="PANTHER" id="PTHR32322:SF2">
    <property type="entry name" value="EAMA DOMAIN-CONTAINING PROTEIN"/>
    <property type="match status" value="1"/>
</dbReference>